<keyword evidence="1" id="KW-0238">DNA-binding</keyword>
<dbReference type="InterPro" id="IPR036388">
    <property type="entry name" value="WH-like_DNA-bd_sf"/>
</dbReference>
<dbReference type="PANTHER" id="PTHR33221">
    <property type="entry name" value="WINGED HELIX-TURN-HELIX TRANSCRIPTIONAL REGULATOR, RRF2 FAMILY"/>
    <property type="match status" value="1"/>
</dbReference>
<evidence type="ECO:0000313" key="3">
    <source>
        <dbReference type="Proteomes" id="UP000000939"/>
    </source>
</evidence>
<dbReference type="HOGENOM" id="CLU_107144_0_1_7"/>
<evidence type="ECO:0000256" key="1">
    <source>
        <dbReference type="ARBA" id="ARBA00023125"/>
    </source>
</evidence>
<dbReference type="eggNOG" id="COG1959">
    <property type="taxonomic scope" value="Bacteria"/>
</dbReference>
<gene>
    <name evidence="2" type="ordered locus">Arnit_3086</name>
</gene>
<dbReference type="GO" id="GO:0003700">
    <property type="term" value="F:DNA-binding transcription factor activity"/>
    <property type="evidence" value="ECO:0007669"/>
    <property type="project" value="TreeGrafter"/>
</dbReference>
<dbReference type="InterPro" id="IPR030489">
    <property type="entry name" value="TR_Rrf2-type_CS"/>
</dbReference>
<name>D5V7W3_ARCNC</name>
<dbReference type="PROSITE" id="PS01332">
    <property type="entry name" value="HTH_RRF2_1"/>
    <property type="match status" value="1"/>
</dbReference>
<keyword evidence="3" id="KW-1185">Reference proteome</keyword>
<dbReference type="Proteomes" id="UP000000939">
    <property type="component" value="Chromosome"/>
</dbReference>
<dbReference type="GO" id="GO:0003677">
    <property type="term" value="F:DNA binding"/>
    <property type="evidence" value="ECO:0007669"/>
    <property type="project" value="UniProtKB-KW"/>
</dbReference>
<organism evidence="2 3">
    <name type="scientific">Arcobacter nitrofigilis (strain ATCC 33309 / DSM 7299 / CCUG 15893 / LMG 7604 / NCTC 12251 / CI)</name>
    <name type="common">Campylobacter nitrofigilis</name>
    <dbReference type="NCBI Taxonomy" id="572480"/>
    <lineage>
        <taxon>Bacteria</taxon>
        <taxon>Pseudomonadati</taxon>
        <taxon>Campylobacterota</taxon>
        <taxon>Epsilonproteobacteria</taxon>
        <taxon>Campylobacterales</taxon>
        <taxon>Arcobacteraceae</taxon>
        <taxon>Arcobacter</taxon>
    </lineage>
</organism>
<dbReference type="InterPro" id="IPR036390">
    <property type="entry name" value="WH_DNA-bd_sf"/>
</dbReference>
<dbReference type="STRING" id="572480.Arnit_3086"/>
<dbReference type="Pfam" id="PF02082">
    <property type="entry name" value="Rrf2"/>
    <property type="match status" value="1"/>
</dbReference>
<sequence>MALISSKGVYGLAAMHELLQNEENKPMQSREISARADIPQSYLEQLLGKLKHAGLVLSTRGSKGGYMLAKDPKDILIKDIIIALEDDIKIIDTKSNNPILNIFFDETKEKTKKLFNLSLKDLKQYQDKYNQYLHYSI</sequence>
<dbReference type="InterPro" id="IPR000944">
    <property type="entry name" value="Tscrpt_reg_Rrf2"/>
</dbReference>
<dbReference type="AlphaFoldDB" id="D5V7W3"/>
<dbReference type="OrthoDB" id="9800519at2"/>
<dbReference type="PANTHER" id="PTHR33221:SF5">
    <property type="entry name" value="HTH-TYPE TRANSCRIPTIONAL REGULATOR ISCR"/>
    <property type="match status" value="1"/>
</dbReference>
<dbReference type="Gene3D" id="1.10.10.10">
    <property type="entry name" value="Winged helix-like DNA-binding domain superfamily/Winged helix DNA-binding domain"/>
    <property type="match status" value="1"/>
</dbReference>
<dbReference type="EMBL" id="CP001999">
    <property type="protein sequence ID" value="ADG94733.1"/>
    <property type="molecule type" value="Genomic_DNA"/>
</dbReference>
<protein>
    <submittedName>
        <fullName evidence="2">Transcriptional regulator, BadM/Rrf2 family</fullName>
    </submittedName>
</protein>
<evidence type="ECO:0000313" key="2">
    <source>
        <dbReference type="EMBL" id="ADG94733.1"/>
    </source>
</evidence>
<accession>D5V7W3</accession>
<proteinExistence type="predicted"/>
<dbReference type="PROSITE" id="PS51197">
    <property type="entry name" value="HTH_RRF2_2"/>
    <property type="match status" value="1"/>
</dbReference>
<dbReference type="NCBIfam" id="TIGR00738">
    <property type="entry name" value="rrf2_super"/>
    <property type="match status" value="1"/>
</dbReference>
<dbReference type="GO" id="GO:0005829">
    <property type="term" value="C:cytosol"/>
    <property type="evidence" value="ECO:0007669"/>
    <property type="project" value="TreeGrafter"/>
</dbReference>
<dbReference type="RefSeq" id="WP_013136877.1">
    <property type="nucleotide sequence ID" value="NC_014166.1"/>
</dbReference>
<dbReference type="SUPFAM" id="SSF46785">
    <property type="entry name" value="Winged helix' DNA-binding domain"/>
    <property type="match status" value="1"/>
</dbReference>
<reference evidence="2 3" key="1">
    <citation type="journal article" date="2010" name="Stand. Genomic Sci.">
        <title>Complete genome sequence of Arcobacter nitrofigilis type strain (CI).</title>
        <authorList>
            <person name="Pati A."/>
            <person name="Gronow S."/>
            <person name="Lapidus A."/>
            <person name="Copeland A."/>
            <person name="Glavina Del Rio T."/>
            <person name="Nolan M."/>
            <person name="Lucas S."/>
            <person name="Tice H."/>
            <person name="Cheng J.F."/>
            <person name="Han C."/>
            <person name="Chertkov O."/>
            <person name="Bruce D."/>
            <person name="Tapia R."/>
            <person name="Goodwin L."/>
            <person name="Pitluck S."/>
            <person name="Liolios K."/>
            <person name="Ivanova N."/>
            <person name="Mavromatis K."/>
            <person name="Chen A."/>
            <person name="Palaniappan K."/>
            <person name="Land M."/>
            <person name="Hauser L."/>
            <person name="Chang Y.J."/>
            <person name="Jeffries C.D."/>
            <person name="Detter J.C."/>
            <person name="Rohde M."/>
            <person name="Goker M."/>
            <person name="Bristow J."/>
            <person name="Eisen J.A."/>
            <person name="Markowitz V."/>
            <person name="Hugenholtz P."/>
            <person name="Klenk H.P."/>
            <person name="Kyrpides N.C."/>
        </authorList>
    </citation>
    <scope>NUCLEOTIDE SEQUENCE [LARGE SCALE GENOMIC DNA]</scope>
    <source>
        <strain evidence="3">ATCC 33309 / DSM 7299 / CCUG 15893 / LMG 7604 / NCTC 12251 / CI</strain>
    </source>
</reference>
<dbReference type="KEGG" id="ant:Arnit_3086"/>